<evidence type="ECO:0000313" key="2">
    <source>
        <dbReference type="Proteomes" id="UP000691718"/>
    </source>
</evidence>
<keyword evidence="2" id="KW-1185">Reference proteome</keyword>
<protein>
    <submittedName>
        <fullName evidence="1">(apollo) hypothetical protein</fullName>
    </submittedName>
</protein>
<dbReference type="AlphaFoldDB" id="A0A8S3XEY0"/>
<sequence length="76" mass="8832">MEVIKETPELLNILQGKDVESYDKEVVEKMDMNTVNSKSLETQLALQQLTRLKKIKRKGAQKWNLIIRMIFLGISN</sequence>
<name>A0A8S3XEY0_PARAO</name>
<accession>A0A8S3XEY0</accession>
<gene>
    <name evidence="1" type="ORF">PAPOLLO_LOCUS16412</name>
</gene>
<dbReference type="Proteomes" id="UP000691718">
    <property type="component" value="Unassembled WGS sequence"/>
</dbReference>
<organism evidence="1 2">
    <name type="scientific">Parnassius apollo</name>
    <name type="common">Apollo butterfly</name>
    <name type="synonym">Papilio apollo</name>
    <dbReference type="NCBI Taxonomy" id="110799"/>
    <lineage>
        <taxon>Eukaryota</taxon>
        <taxon>Metazoa</taxon>
        <taxon>Ecdysozoa</taxon>
        <taxon>Arthropoda</taxon>
        <taxon>Hexapoda</taxon>
        <taxon>Insecta</taxon>
        <taxon>Pterygota</taxon>
        <taxon>Neoptera</taxon>
        <taxon>Endopterygota</taxon>
        <taxon>Lepidoptera</taxon>
        <taxon>Glossata</taxon>
        <taxon>Ditrysia</taxon>
        <taxon>Papilionoidea</taxon>
        <taxon>Papilionidae</taxon>
        <taxon>Parnassiinae</taxon>
        <taxon>Parnassini</taxon>
        <taxon>Parnassius</taxon>
        <taxon>Parnassius</taxon>
    </lineage>
</organism>
<proteinExistence type="predicted"/>
<comment type="caution">
    <text evidence="1">The sequence shown here is derived from an EMBL/GenBank/DDBJ whole genome shotgun (WGS) entry which is preliminary data.</text>
</comment>
<reference evidence="1" key="1">
    <citation type="submission" date="2021-04" db="EMBL/GenBank/DDBJ databases">
        <authorList>
            <person name="Tunstrom K."/>
        </authorList>
    </citation>
    <scope>NUCLEOTIDE SEQUENCE</scope>
</reference>
<dbReference type="EMBL" id="CAJQZP010001085">
    <property type="protein sequence ID" value="CAG5015668.1"/>
    <property type="molecule type" value="Genomic_DNA"/>
</dbReference>
<evidence type="ECO:0000313" key="1">
    <source>
        <dbReference type="EMBL" id="CAG5015668.1"/>
    </source>
</evidence>